<organism evidence="2 3">
    <name type="scientific">Anopheles maculatus</name>
    <dbReference type="NCBI Taxonomy" id="74869"/>
    <lineage>
        <taxon>Eukaryota</taxon>
        <taxon>Metazoa</taxon>
        <taxon>Ecdysozoa</taxon>
        <taxon>Arthropoda</taxon>
        <taxon>Hexapoda</taxon>
        <taxon>Insecta</taxon>
        <taxon>Pterygota</taxon>
        <taxon>Neoptera</taxon>
        <taxon>Endopterygota</taxon>
        <taxon>Diptera</taxon>
        <taxon>Nematocera</taxon>
        <taxon>Culicoidea</taxon>
        <taxon>Culicidae</taxon>
        <taxon>Anophelinae</taxon>
        <taxon>Anopheles</taxon>
        <taxon>Anopheles maculatus group</taxon>
    </lineage>
</organism>
<dbReference type="Pfam" id="PF05444">
    <property type="entry name" value="DUF753"/>
    <property type="match status" value="2"/>
</dbReference>
<dbReference type="EnsemblMetazoa" id="AMAM013646-RA">
    <property type="protein sequence ID" value="AMAM013646-PA"/>
    <property type="gene ID" value="AMAM013646"/>
</dbReference>
<dbReference type="PANTHER" id="PTHR21721:SF26">
    <property type="entry name" value="DUF753 DOMAIN-CONTAINING PROTEIN-RELATED"/>
    <property type="match status" value="1"/>
</dbReference>
<accession>A0A182SUF7</accession>
<evidence type="ECO:0000313" key="2">
    <source>
        <dbReference type="EnsemblMetazoa" id="AMAM013646-PA"/>
    </source>
</evidence>
<dbReference type="VEuPathDB" id="VectorBase:AMAM013646"/>
<evidence type="ECO:0000313" key="3">
    <source>
        <dbReference type="Proteomes" id="UP000075901"/>
    </source>
</evidence>
<evidence type="ECO:0000259" key="1">
    <source>
        <dbReference type="Pfam" id="PF05444"/>
    </source>
</evidence>
<dbReference type="InterPro" id="IPR008472">
    <property type="entry name" value="DUF753"/>
</dbReference>
<name>A0A182SUF7_9DIPT</name>
<reference evidence="2" key="2">
    <citation type="submission" date="2020-05" db="UniProtKB">
        <authorList>
            <consortium name="EnsemblMetazoa"/>
        </authorList>
    </citation>
    <scope>IDENTIFICATION</scope>
    <source>
        <strain evidence="2">maculatus3</strain>
    </source>
</reference>
<dbReference type="AlphaFoldDB" id="A0A182SUF7"/>
<feature type="domain" description="DUF753" evidence="1">
    <location>
        <begin position="52"/>
        <end position="120"/>
    </location>
</feature>
<feature type="domain" description="DUF753" evidence="1">
    <location>
        <begin position="276"/>
        <end position="346"/>
    </location>
</feature>
<sequence length="517" mass="56934">MKSCASECSVWYSNGHRGCTLDQNYDADCSSGNGDCIECTSQPGKPCNDIPKCVVCDMEKNPECLEDTLFVQECLEATDQCYRYRDAEHVVHLGCTSQEDFTTICQGSANCLTCSSAECNRDAKFGCYTCDDCTSVGQTVELQECNILQENRCYMGYDKITKQTHRGCYSGTVPDYDFMELCDSTGCNDQIFPDHLQCYQCVDCTEATVTDVNYCSNTEATGCFMLELYFEPEQSRTLVRGCNTDEQFANCQIDRNCRTCDNDQCNGELSQVDTFCNQCDGVVACEQPIPSTPCTDKSFTNQCYLYSDGTSAMKKGCVLDLDPTMADVCYDQSDERCKLCPDNQCNRKHCVQCDTHTDGMVCVVADKTMAALRYTLCAGDVCRMEITAEGHTKRDCLENFTNPCEPGSCVESIESGSNAGIFPADRRQCFQCTGESCWQEQEEATGGHYCPLYRGAEDGCYIYNDGSTIVRGCTTDPAAMCVGDANDPPGDCTVSLEDLSNSAAQAQTPMTCYADCP</sequence>
<protein>
    <recommendedName>
        <fullName evidence="1">DUF753 domain-containing protein</fullName>
    </recommendedName>
</protein>
<dbReference type="Proteomes" id="UP000075901">
    <property type="component" value="Unassembled WGS sequence"/>
</dbReference>
<proteinExistence type="predicted"/>
<dbReference type="PANTHER" id="PTHR21721">
    <property type="entry name" value="GH09876P-RELATED"/>
    <property type="match status" value="1"/>
</dbReference>
<keyword evidence="3" id="KW-1185">Reference proteome</keyword>
<reference evidence="3" key="1">
    <citation type="submission" date="2013-09" db="EMBL/GenBank/DDBJ databases">
        <title>The Genome Sequence of Anopheles maculatus species B.</title>
        <authorList>
            <consortium name="The Broad Institute Genomics Platform"/>
            <person name="Neafsey D.E."/>
            <person name="Besansky N."/>
            <person name="Howell P."/>
            <person name="Walton C."/>
            <person name="Young S.K."/>
            <person name="Zeng Q."/>
            <person name="Gargeya S."/>
            <person name="Fitzgerald M."/>
            <person name="Haas B."/>
            <person name="Abouelleil A."/>
            <person name="Allen A.W."/>
            <person name="Alvarado L."/>
            <person name="Arachchi H.M."/>
            <person name="Berlin A.M."/>
            <person name="Chapman S.B."/>
            <person name="Gainer-Dewar J."/>
            <person name="Goldberg J."/>
            <person name="Griggs A."/>
            <person name="Gujja S."/>
            <person name="Hansen M."/>
            <person name="Howarth C."/>
            <person name="Imamovic A."/>
            <person name="Ireland A."/>
            <person name="Larimer J."/>
            <person name="McCowan C."/>
            <person name="Murphy C."/>
            <person name="Pearson M."/>
            <person name="Poon T.W."/>
            <person name="Priest M."/>
            <person name="Roberts A."/>
            <person name="Saif S."/>
            <person name="Shea T."/>
            <person name="Sisk P."/>
            <person name="Sykes S."/>
            <person name="Wortman J."/>
            <person name="Nusbaum C."/>
            <person name="Birren B."/>
        </authorList>
    </citation>
    <scope>NUCLEOTIDE SEQUENCE [LARGE SCALE GENOMIC DNA]</scope>
    <source>
        <strain evidence="3">maculatus3</strain>
    </source>
</reference>